<protein>
    <submittedName>
        <fullName evidence="2">Uncharacterized protein</fullName>
    </submittedName>
</protein>
<reference evidence="3" key="1">
    <citation type="journal article" date="2019" name="Int. J. Syst. Evol. Microbiol.">
        <title>The Global Catalogue of Microorganisms (GCM) 10K type strain sequencing project: providing services to taxonomists for standard genome sequencing and annotation.</title>
        <authorList>
            <consortium name="The Broad Institute Genomics Platform"/>
            <consortium name="The Broad Institute Genome Sequencing Center for Infectious Disease"/>
            <person name="Wu L."/>
            <person name="Ma J."/>
        </authorList>
    </citation>
    <scope>NUCLEOTIDE SEQUENCE [LARGE SCALE GENOMIC DNA]</scope>
    <source>
        <strain evidence="3">DFY28</strain>
    </source>
</reference>
<proteinExistence type="predicted"/>
<evidence type="ECO:0000313" key="3">
    <source>
        <dbReference type="Proteomes" id="UP001597237"/>
    </source>
</evidence>
<organism evidence="2 3">
    <name type="scientific">Phenylobacterium terrae</name>
    <dbReference type="NCBI Taxonomy" id="2665495"/>
    <lineage>
        <taxon>Bacteria</taxon>
        <taxon>Pseudomonadati</taxon>
        <taxon>Pseudomonadota</taxon>
        <taxon>Alphaproteobacteria</taxon>
        <taxon>Caulobacterales</taxon>
        <taxon>Caulobacteraceae</taxon>
        <taxon>Phenylobacterium</taxon>
    </lineage>
</organism>
<dbReference type="Proteomes" id="UP001597237">
    <property type="component" value="Unassembled WGS sequence"/>
</dbReference>
<dbReference type="RefSeq" id="WP_377280980.1">
    <property type="nucleotide sequence ID" value="NZ_JBHRSI010000003.1"/>
</dbReference>
<keyword evidence="3" id="KW-1185">Reference proteome</keyword>
<evidence type="ECO:0000313" key="2">
    <source>
        <dbReference type="EMBL" id="MFD1782193.1"/>
    </source>
</evidence>
<comment type="caution">
    <text evidence="2">The sequence shown here is derived from an EMBL/GenBank/DDBJ whole genome shotgun (WGS) entry which is preliminary data.</text>
</comment>
<feature type="region of interest" description="Disordered" evidence="1">
    <location>
        <begin position="1"/>
        <end position="55"/>
    </location>
</feature>
<feature type="compositionally biased region" description="Basic and acidic residues" evidence="1">
    <location>
        <begin position="8"/>
        <end position="21"/>
    </location>
</feature>
<feature type="compositionally biased region" description="Basic and acidic residues" evidence="1">
    <location>
        <begin position="34"/>
        <end position="49"/>
    </location>
</feature>
<accession>A0ABW4MWP0</accession>
<evidence type="ECO:0000256" key="1">
    <source>
        <dbReference type="SAM" id="MobiDB-lite"/>
    </source>
</evidence>
<dbReference type="EMBL" id="JBHUEY010000001">
    <property type="protein sequence ID" value="MFD1782193.1"/>
    <property type="molecule type" value="Genomic_DNA"/>
</dbReference>
<name>A0ABW4MWP0_9CAUL</name>
<sequence length="55" mass="6138">MPHPQDVTWREDPPQPRRDGEATGPDGQGGQRTDAPREKRDAADQRAAENEEEEG</sequence>
<gene>
    <name evidence="2" type="ORF">ACFSC0_02210</name>
</gene>